<protein>
    <submittedName>
        <fullName evidence="1">Uncharacterized protein</fullName>
    </submittedName>
</protein>
<accession>A0A6C0BKP1</accession>
<name>A0A6C0BKP1_9ZZZZ</name>
<sequence length="259" mass="29692">MNRLIDILCCSIPELSISLDYTDRCDYIYIPLASSIQASIVVTDLTQNEIMELLMNFNSVRVSSIEHDSLSVYVSHSEGITSIQDLYPLIIRKTLRLCREGKIDYMSIAEDLFNLVIAPNIRFGWDEDCVDDREVIIGRLLRDIEINFNQWLLDCVSTWKQSSWQGSDESQSICDDLNAIALSDSDLEITRRYGLLVQDVKIIGRSARCGRIIFNDVYSDTVINLRARDDYEVCDLMSNDLMSKVMSVKILKCLRDMMV</sequence>
<proteinExistence type="predicted"/>
<evidence type="ECO:0000313" key="1">
    <source>
        <dbReference type="EMBL" id="QHS92746.1"/>
    </source>
</evidence>
<reference evidence="1" key="1">
    <citation type="journal article" date="2020" name="Nature">
        <title>Giant virus diversity and host interactions through global metagenomics.</title>
        <authorList>
            <person name="Schulz F."/>
            <person name="Roux S."/>
            <person name="Paez-Espino D."/>
            <person name="Jungbluth S."/>
            <person name="Walsh D.A."/>
            <person name="Denef V.J."/>
            <person name="McMahon K.D."/>
            <person name="Konstantinidis K.T."/>
            <person name="Eloe-Fadrosh E.A."/>
            <person name="Kyrpides N.C."/>
            <person name="Woyke T."/>
        </authorList>
    </citation>
    <scope>NUCLEOTIDE SEQUENCE</scope>
    <source>
        <strain evidence="1">GVMAG-M-3300017651-5</strain>
    </source>
</reference>
<organism evidence="1">
    <name type="scientific">viral metagenome</name>
    <dbReference type="NCBI Taxonomy" id="1070528"/>
    <lineage>
        <taxon>unclassified sequences</taxon>
        <taxon>metagenomes</taxon>
        <taxon>organismal metagenomes</taxon>
    </lineage>
</organism>
<dbReference type="AlphaFoldDB" id="A0A6C0BKP1"/>
<dbReference type="EMBL" id="MN739192">
    <property type="protein sequence ID" value="QHS92746.1"/>
    <property type="molecule type" value="Genomic_DNA"/>
</dbReference>